<keyword evidence="2" id="KW-1185">Reference proteome</keyword>
<dbReference type="InterPro" id="IPR016179">
    <property type="entry name" value="Insulin-like"/>
</dbReference>
<dbReference type="AlphaFoldDB" id="A0A7D9HH70"/>
<proteinExistence type="predicted"/>
<accession>A0A7D9HH70</accession>
<dbReference type="EMBL" id="CACRXK020000506">
    <property type="protein sequence ID" value="CAB3982485.1"/>
    <property type="molecule type" value="Genomic_DNA"/>
</dbReference>
<dbReference type="Proteomes" id="UP001152795">
    <property type="component" value="Unassembled WGS sequence"/>
</dbReference>
<dbReference type="InterPro" id="IPR036438">
    <property type="entry name" value="Insulin-like_sf"/>
</dbReference>
<name>A0A7D9HH70_PARCT</name>
<reference evidence="1" key="1">
    <citation type="submission" date="2020-04" db="EMBL/GenBank/DDBJ databases">
        <authorList>
            <person name="Alioto T."/>
            <person name="Alioto T."/>
            <person name="Gomez Garrido J."/>
        </authorList>
    </citation>
    <scope>NUCLEOTIDE SEQUENCE</scope>
    <source>
        <strain evidence="1">A484AB</strain>
    </source>
</reference>
<evidence type="ECO:0000313" key="2">
    <source>
        <dbReference type="Proteomes" id="UP001152795"/>
    </source>
</evidence>
<organism evidence="1 2">
    <name type="scientific">Paramuricea clavata</name>
    <name type="common">Red gorgonian</name>
    <name type="synonym">Violescent sea-whip</name>
    <dbReference type="NCBI Taxonomy" id="317549"/>
    <lineage>
        <taxon>Eukaryota</taxon>
        <taxon>Metazoa</taxon>
        <taxon>Cnidaria</taxon>
        <taxon>Anthozoa</taxon>
        <taxon>Octocorallia</taxon>
        <taxon>Malacalcyonacea</taxon>
        <taxon>Plexauridae</taxon>
        <taxon>Paramuricea</taxon>
    </lineage>
</organism>
<dbReference type="Pfam" id="PF00049">
    <property type="entry name" value="Insulin"/>
    <property type="match status" value="1"/>
</dbReference>
<comment type="caution">
    <text evidence="1">The sequence shown here is derived from an EMBL/GenBank/DDBJ whole genome shotgun (WGS) entry which is preliminary data.</text>
</comment>
<dbReference type="GO" id="GO:0005576">
    <property type="term" value="C:extracellular region"/>
    <property type="evidence" value="ECO:0007669"/>
    <property type="project" value="InterPro"/>
</dbReference>
<gene>
    <name evidence="1" type="ORF">PACLA_8A058720</name>
</gene>
<dbReference type="Gene3D" id="1.10.100.10">
    <property type="entry name" value="Insulin-like"/>
    <property type="match status" value="1"/>
</dbReference>
<dbReference type="SUPFAM" id="SSF56994">
    <property type="entry name" value="Insulin-like"/>
    <property type="match status" value="1"/>
</dbReference>
<protein>
    <submittedName>
        <fullName evidence="1">---NA</fullName>
    </submittedName>
</protein>
<dbReference type="GO" id="GO:0005179">
    <property type="term" value="F:hormone activity"/>
    <property type="evidence" value="ECO:0007669"/>
    <property type="project" value="InterPro"/>
</dbReference>
<evidence type="ECO:0000313" key="1">
    <source>
        <dbReference type="EMBL" id="CAB3982485.1"/>
    </source>
</evidence>
<sequence length="114" mass="13134">MAKDTFANLYKKFCVENKKRKDCGLNLLKRKGKVCNTNHCLKKFIFKKFGKRSATSQDLNKQPFMNDNVAVPKVSRSKRGFWMSVANKAALYNECCSNACRDSDIVKYCFTDKN</sequence>